<evidence type="ECO:0000256" key="1">
    <source>
        <dbReference type="SAM" id="Phobius"/>
    </source>
</evidence>
<dbReference type="GO" id="GO:0005886">
    <property type="term" value="C:plasma membrane"/>
    <property type="evidence" value="ECO:0007669"/>
    <property type="project" value="TreeGrafter"/>
</dbReference>
<dbReference type="PANTHER" id="PTHR32063:SF14">
    <property type="entry name" value="BLL4319 PROTEIN"/>
    <property type="match status" value="1"/>
</dbReference>
<feature type="transmembrane region" description="Helical" evidence="1">
    <location>
        <begin position="21"/>
        <end position="42"/>
    </location>
</feature>
<dbReference type="PANTHER" id="PTHR32063">
    <property type="match status" value="1"/>
</dbReference>
<dbReference type="SUPFAM" id="SSF82866">
    <property type="entry name" value="Multidrug efflux transporter AcrB transmembrane domain"/>
    <property type="match status" value="2"/>
</dbReference>
<sequence length="1038" mass="111001">MSDPNLSSSISDLPSLSIRRPVLIVVLNLLIAIAGLAALSGLEVRELPDVDTPRVTVTAQFPGASPETVDAEVTGRLEGAVARVSGVKDIYAQSEENSARVRVEFRPGVNLEDAANEVRESVSRVQRQLPDDVEQVAIIRADSDAQAVVSLAISSDTLDMETLTERVDTDVAPLFLSIPGVADVTLNGDRERVLRVSVDPLRLTSFGLSMSDIAEALALAPFDVPAGSIQSAEQALIVRADATSVSAEDVGNIVVSGDIRVNDVASVYFGPADTTSVVRLDGTPVIGVGVIRQASSNTIEISDEVLAMVKDLDKRFADMNIVVTADDAEFIRDSVKEVVLSLSLTVALVVVTLLVFIGSWRATIVPALSIPVSLAGALAIIWGMGFSINILTLLALVLATGMIVDDAIVVSENIQRRRSMGLGARAAAVVGTREVFFAVVATTAVLASVFIPIAFLPSTAGRLFREFGGVLAGAVVISSFVALSLVPALTARLKVKETKANGWFSQTFGRFGNACLRVYQASLLKALKYGWVVGILSLAAGGGAYILSQNIDNELLPSEDRGTIRIFARGPDGAGLNFMDRQAEKMEELLLPYVDNGTIDSIYTVVGSWDPNIVFITAPLKHWDERDKSLQDVVNEIRPKLQQIPGAPGNAFGGNSLNLRGQGGGLEIALTGDTYENIFIAAQSFSRQLEENLPELGRPRISYDPTQPQMRVNIDRRRAEELGVPLNDIASTLRAAVNGDDIADLNVGDQAIPIMLQTNNRSTLDPSDLTSLYVKSSDGNLVPLSSVAFISEEGVAAELERQAQRRAIKVEMELPEDVALSDVVDKIRNLALETLPDGIGLVFLGEAQTFEETSKQVALTYILAFVIVLLVLAAQFESVNSAVVVMLTVPFGIAAAVYALFLTGTSINIYSQIGLVMLIGLLAKNAILLIEFADQLRDKGYDIYDAIVEAGKVRLRPIMMTLVSTILGGLPLILSTGAGAEARNAIGWVVFGGLGIAVVFTLYLTPVLYLALARFTKPRADESAKLEREMEEANAQHL</sequence>
<feature type="transmembrane region" description="Helical" evidence="1">
    <location>
        <begin position="467"/>
        <end position="489"/>
    </location>
</feature>
<protein>
    <submittedName>
        <fullName evidence="2">Multidrug transporter AcrB</fullName>
    </submittedName>
</protein>
<reference evidence="2 3" key="1">
    <citation type="submission" date="2014-12" db="EMBL/GenBank/DDBJ databases">
        <title>Genome sequencing of Alteromonas marina AD001.</title>
        <authorList>
            <person name="Adrian T.G.S."/>
            <person name="Chan K.G."/>
        </authorList>
    </citation>
    <scope>NUCLEOTIDE SEQUENCE [LARGE SCALE GENOMIC DNA]</scope>
    <source>
        <strain evidence="2 3">AD001</strain>
    </source>
</reference>
<feature type="transmembrane region" description="Helical" evidence="1">
    <location>
        <begin position="858"/>
        <end position="876"/>
    </location>
</feature>
<evidence type="ECO:0000313" key="2">
    <source>
        <dbReference type="EMBL" id="KHT56731.1"/>
    </source>
</evidence>
<dbReference type="Gene3D" id="3.30.2090.10">
    <property type="entry name" value="Multidrug efflux transporter AcrB TolC docking domain, DN and DC subdomains"/>
    <property type="match status" value="2"/>
</dbReference>
<dbReference type="Gene3D" id="3.30.70.1440">
    <property type="entry name" value="Multidrug efflux transporter AcrB pore domain"/>
    <property type="match status" value="1"/>
</dbReference>
<proteinExistence type="predicted"/>
<accession>A0A0B3Y3N9</accession>
<evidence type="ECO:0000313" key="3">
    <source>
        <dbReference type="Proteomes" id="UP000031197"/>
    </source>
</evidence>
<dbReference type="SUPFAM" id="SSF82714">
    <property type="entry name" value="Multidrug efflux transporter AcrB TolC docking domain, DN and DC subdomains"/>
    <property type="match status" value="2"/>
</dbReference>
<dbReference type="Pfam" id="PF00873">
    <property type="entry name" value="ACR_tran"/>
    <property type="match status" value="1"/>
</dbReference>
<dbReference type="SUPFAM" id="SSF82693">
    <property type="entry name" value="Multidrug efflux transporter AcrB pore domain, PN1, PN2, PC1 and PC2 subdomains"/>
    <property type="match status" value="3"/>
</dbReference>
<feature type="transmembrane region" description="Helical" evidence="1">
    <location>
        <begin position="435"/>
        <end position="455"/>
    </location>
</feature>
<gene>
    <name evidence="2" type="ORF">RJ41_02840</name>
</gene>
<name>A0A0B3Y3N9_9ALTE</name>
<dbReference type="GO" id="GO:0042910">
    <property type="term" value="F:xenobiotic transmembrane transporter activity"/>
    <property type="evidence" value="ECO:0007669"/>
    <property type="project" value="TreeGrafter"/>
</dbReference>
<feature type="transmembrane region" description="Helical" evidence="1">
    <location>
        <begin position="986"/>
        <end position="1012"/>
    </location>
</feature>
<dbReference type="Gene3D" id="1.20.1640.10">
    <property type="entry name" value="Multidrug efflux transporter AcrB transmembrane domain"/>
    <property type="match status" value="2"/>
</dbReference>
<feature type="transmembrane region" description="Helical" evidence="1">
    <location>
        <begin position="909"/>
        <end position="930"/>
    </location>
</feature>
<dbReference type="Gene3D" id="3.30.70.1430">
    <property type="entry name" value="Multidrug efflux transporter AcrB pore domain"/>
    <property type="match status" value="2"/>
</dbReference>
<keyword evidence="1" id="KW-0812">Transmembrane</keyword>
<feature type="transmembrane region" description="Helical" evidence="1">
    <location>
        <begin position="338"/>
        <end position="357"/>
    </location>
</feature>
<feature type="transmembrane region" description="Helical" evidence="1">
    <location>
        <begin position="526"/>
        <end position="547"/>
    </location>
</feature>
<organism evidence="2 3">
    <name type="scientific">Alteromonas marina</name>
    <dbReference type="NCBI Taxonomy" id="203795"/>
    <lineage>
        <taxon>Bacteria</taxon>
        <taxon>Pseudomonadati</taxon>
        <taxon>Pseudomonadota</taxon>
        <taxon>Gammaproteobacteria</taxon>
        <taxon>Alteromonadales</taxon>
        <taxon>Alteromonadaceae</taxon>
        <taxon>Alteromonas/Salinimonas group</taxon>
        <taxon>Alteromonas</taxon>
    </lineage>
</organism>
<dbReference type="EMBL" id="JWLW01000004">
    <property type="protein sequence ID" value="KHT56731.1"/>
    <property type="molecule type" value="Genomic_DNA"/>
</dbReference>
<dbReference type="Proteomes" id="UP000031197">
    <property type="component" value="Unassembled WGS sequence"/>
</dbReference>
<keyword evidence="1" id="KW-0472">Membrane</keyword>
<dbReference type="InterPro" id="IPR001036">
    <property type="entry name" value="Acrflvin-R"/>
</dbReference>
<feature type="transmembrane region" description="Helical" evidence="1">
    <location>
        <begin position="958"/>
        <end position="980"/>
    </location>
</feature>
<dbReference type="RefSeq" id="WP_039216748.1">
    <property type="nucleotide sequence ID" value="NZ_JWLW01000004.1"/>
</dbReference>
<keyword evidence="1" id="KW-1133">Transmembrane helix</keyword>
<dbReference type="OrthoDB" id="9757904at2"/>
<dbReference type="InterPro" id="IPR027463">
    <property type="entry name" value="AcrB_DN_DC_subdom"/>
</dbReference>
<comment type="caution">
    <text evidence="2">The sequence shown here is derived from an EMBL/GenBank/DDBJ whole genome shotgun (WGS) entry which is preliminary data.</text>
</comment>
<feature type="transmembrane region" description="Helical" evidence="1">
    <location>
        <begin position="883"/>
        <end position="903"/>
    </location>
</feature>
<dbReference type="Gene3D" id="3.30.70.1320">
    <property type="entry name" value="Multidrug efflux transporter AcrB pore domain like"/>
    <property type="match status" value="1"/>
</dbReference>
<keyword evidence="3" id="KW-1185">Reference proteome</keyword>
<dbReference type="AlphaFoldDB" id="A0A0B3Y3N9"/>
<dbReference type="PRINTS" id="PR00702">
    <property type="entry name" value="ACRIFLAVINRP"/>
</dbReference>